<dbReference type="EMBL" id="LWRY01000248">
    <property type="protein sequence ID" value="OCX68774.1"/>
    <property type="molecule type" value="Genomic_DNA"/>
</dbReference>
<evidence type="ECO:0000313" key="2">
    <source>
        <dbReference type="EMBL" id="OCX68416.1"/>
    </source>
</evidence>
<dbReference type="SUPFAM" id="SSF88723">
    <property type="entry name" value="PIN domain-like"/>
    <property type="match status" value="1"/>
</dbReference>
<dbReference type="AlphaFoldDB" id="A0A1C2ITH7"/>
<dbReference type="InterPro" id="IPR029060">
    <property type="entry name" value="PIN-like_dom_sf"/>
</dbReference>
<dbReference type="Proteomes" id="UP000095008">
    <property type="component" value="Unassembled WGS sequence"/>
</dbReference>
<dbReference type="STRING" id="930.GCA_002079865_03606"/>
<name>A0A1C2ITH7_ACITH</name>
<keyword evidence="5" id="KW-1185">Reference proteome</keyword>
<dbReference type="Pfam" id="PF01850">
    <property type="entry name" value="PIN"/>
    <property type="match status" value="1"/>
</dbReference>
<dbReference type="InterPro" id="IPR041705">
    <property type="entry name" value="PIN_Sll0205"/>
</dbReference>
<accession>A0A1C2ITH7</accession>
<dbReference type="PANTHER" id="PTHR36173:SF2">
    <property type="entry name" value="RIBONUCLEASE VAPC16"/>
    <property type="match status" value="1"/>
</dbReference>
<evidence type="ECO:0000313" key="5">
    <source>
        <dbReference type="Proteomes" id="UP000095008"/>
    </source>
</evidence>
<proteinExistence type="predicted"/>
<dbReference type="Proteomes" id="UP000094893">
    <property type="component" value="Unassembled WGS sequence"/>
</dbReference>
<evidence type="ECO:0000313" key="3">
    <source>
        <dbReference type="EMBL" id="OCX68774.1"/>
    </source>
</evidence>
<organism evidence="3 5">
    <name type="scientific">Acidithiobacillus thiooxidans</name>
    <name type="common">Thiobacillus thiooxidans</name>
    <dbReference type="NCBI Taxonomy" id="930"/>
    <lineage>
        <taxon>Bacteria</taxon>
        <taxon>Pseudomonadati</taxon>
        <taxon>Pseudomonadota</taxon>
        <taxon>Acidithiobacillia</taxon>
        <taxon>Acidithiobacillales</taxon>
        <taxon>Acidithiobacillaceae</taxon>
        <taxon>Acidithiobacillus</taxon>
    </lineage>
</organism>
<dbReference type="eggNOG" id="COG3744">
    <property type="taxonomic scope" value="Bacteria"/>
</dbReference>
<evidence type="ECO:0000259" key="1">
    <source>
        <dbReference type="Pfam" id="PF01850"/>
    </source>
</evidence>
<gene>
    <name evidence="3" type="ORF">A6M23_17160</name>
    <name evidence="2" type="ORF">A6P07_18290</name>
</gene>
<dbReference type="OrthoDB" id="9798990at2"/>
<protein>
    <recommendedName>
        <fullName evidence="1">PIN domain-containing protein</fullName>
    </recommendedName>
</protein>
<dbReference type="InterPro" id="IPR002716">
    <property type="entry name" value="PIN_dom"/>
</dbReference>
<reference evidence="3 4" key="1">
    <citation type="journal article" date="2016" name="Int. J. Mol. Sci.">
        <title>Comparative genomics of the extreme acidophile Acidithiobacillus thiooxidans reveals intraspecific divergence and niche adaptation.</title>
        <authorList>
            <person name="Zhang X."/>
            <person name="Feng X."/>
            <person name="Tao J."/>
            <person name="Ma L."/>
            <person name="Xiao Y."/>
            <person name="Liang Y."/>
            <person name="Liu X."/>
            <person name="Yin H."/>
        </authorList>
    </citation>
    <scope>NUCLEOTIDE SEQUENCE [LARGE SCALE GENOMIC DNA]</scope>
    <source>
        <strain evidence="2 4">A02</strain>
        <strain evidence="3">DXS-W</strain>
    </source>
</reference>
<comment type="caution">
    <text evidence="3">The sequence shown here is derived from an EMBL/GenBank/DDBJ whole genome shotgun (WGS) entry which is preliminary data.</text>
</comment>
<dbReference type="RefSeq" id="WP_024892941.1">
    <property type="nucleotide sequence ID" value="NZ_LWRY01000248.1"/>
</dbReference>
<feature type="domain" description="PIN" evidence="1">
    <location>
        <begin position="4"/>
        <end position="124"/>
    </location>
</feature>
<dbReference type="CDD" id="cd09872">
    <property type="entry name" value="PIN_Sll0205-like"/>
    <property type="match status" value="1"/>
</dbReference>
<dbReference type="EMBL" id="LWSA01000300">
    <property type="protein sequence ID" value="OCX68416.1"/>
    <property type="molecule type" value="Genomic_DNA"/>
</dbReference>
<sequence>MLLLLDTCTLIWWLAQTEKILATARSHIAEDMEVCISVVTIWEILVKHTSGKLNIESGSESVFDYMLRQIEAVDFRRIALSDTDLRHLPQLPPIHRDPFDRMLICQAIERGLTLVTPDPAIRQYPIRTLWL</sequence>
<evidence type="ECO:0000313" key="4">
    <source>
        <dbReference type="Proteomes" id="UP000094893"/>
    </source>
</evidence>
<dbReference type="InterPro" id="IPR052919">
    <property type="entry name" value="TA_system_RNase"/>
</dbReference>
<dbReference type="Gene3D" id="3.40.50.1010">
    <property type="entry name" value="5'-nuclease"/>
    <property type="match status" value="1"/>
</dbReference>
<dbReference type="PANTHER" id="PTHR36173">
    <property type="entry name" value="RIBONUCLEASE VAPC16-RELATED"/>
    <property type="match status" value="1"/>
</dbReference>